<evidence type="ECO:0000313" key="16">
    <source>
        <dbReference type="Proteomes" id="UP001202831"/>
    </source>
</evidence>
<dbReference type="EMBL" id="JAKIKT010000007">
    <property type="protein sequence ID" value="MCL2915556.1"/>
    <property type="molecule type" value="Genomic_DNA"/>
</dbReference>
<keyword evidence="6" id="KW-0186">Copper</keyword>
<keyword evidence="9" id="KW-0010">Activator</keyword>
<feature type="domain" description="HTH merR-type" evidence="14">
    <location>
        <begin position="1"/>
        <end position="68"/>
    </location>
</feature>
<evidence type="ECO:0000256" key="9">
    <source>
        <dbReference type="ARBA" id="ARBA00023159"/>
    </source>
</evidence>
<comment type="caution">
    <text evidence="15">The sequence shown here is derived from an EMBL/GenBank/DDBJ whole genome shotgun (WGS) entry which is preliminary data.</text>
</comment>
<evidence type="ECO:0000256" key="5">
    <source>
        <dbReference type="ARBA" id="ARBA00022723"/>
    </source>
</evidence>
<evidence type="ECO:0000256" key="6">
    <source>
        <dbReference type="ARBA" id="ARBA00023008"/>
    </source>
</evidence>
<keyword evidence="10" id="KW-0804">Transcription</keyword>
<keyword evidence="4" id="KW-0963">Cytoplasm</keyword>
<evidence type="ECO:0000256" key="11">
    <source>
        <dbReference type="ARBA" id="ARBA00031472"/>
    </source>
</evidence>
<evidence type="ECO:0000256" key="13">
    <source>
        <dbReference type="SAM" id="Coils"/>
    </source>
</evidence>
<dbReference type="Proteomes" id="UP001202831">
    <property type="component" value="Unassembled WGS sequence"/>
</dbReference>
<comment type="subunit">
    <text evidence="2">Homodimer.</text>
</comment>
<dbReference type="PRINTS" id="PR00040">
    <property type="entry name" value="HTHMERR"/>
</dbReference>
<keyword evidence="13" id="KW-0175">Coiled coil</keyword>
<evidence type="ECO:0000256" key="1">
    <source>
        <dbReference type="ARBA" id="ARBA00004496"/>
    </source>
</evidence>
<proteinExistence type="predicted"/>
<keyword evidence="7" id="KW-0805">Transcription regulation</keyword>
<dbReference type="NCBIfam" id="TIGR02044">
    <property type="entry name" value="CueR"/>
    <property type="match status" value="1"/>
</dbReference>
<dbReference type="InterPro" id="IPR000551">
    <property type="entry name" value="MerR-type_HTH_dom"/>
</dbReference>
<dbReference type="PANTHER" id="PTHR30204">
    <property type="entry name" value="REDOX-CYCLING DRUG-SENSING TRANSCRIPTIONAL ACTIVATOR SOXR"/>
    <property type="match status" value="1"/>
</dbReference>
<sequence length="135" mass="15162">MKIGEVSKRTGMTIKSIRYYHDIGLVKAQRGDNGYRVYREQDIEALAFVHHCRELGFTLEDCQALLSLRNDEARTSAEVKRLASQHLQEVETKIKKLKALKQELKTLVDECKGDEGSDCAIIKGLGGQCGKIEPV</sequence>
<dbReference type="SMART" id="SM00422">
    <property type="entry name" value="HTH_MERR"/>
    <property type="match status" value="1"/>
</dbReference>
<comment type="subcellular location">
    <subcellularLocation>
        <location evidence="1">Cytoplasm</location>
    </subcellularLocation>
</comment>
<evidence type="ECO:0000256" key="7">
    <source>
        <dbReference type="ARBA" id="ARBA00023015"/>
    </source>
</evidence>
<dbReference type="PANTHER" id="PTHR30204:SF16">
    <property type="entry name" value="HTH-TYPE TRANSCRIPTIONAL REGULATOR CUER"/>
    <property type="match status" value="1"/>
</dbReference>
<dbReference type="Pfam" id="PF09278">
    <property type="entry name" value="MerR-DNA-bind"/>
    <property type="match status" value="1"/>
</dbReference>
<keyword evidence="5" id="KW-0479">Metal-binding</keyword>
<dbReference type="InterPro" id="IPR009061">
    <property type="entry name" value="DNA-bd_dom_put_sf"/>
</dbReference>
<feature type="coiled-coil region" evidence="13">
    <location>
        <begin position="80"/>
        <end position="114"/>
    </location>
</feature>
<evidence type="ECO:0000256" key="3">
    <source>
        <dbReference type="ARBA" id="ARBA00017250"/>
    </source>
</evidence>
<evidence type="ECO:0000259" key="14">
    <source>
        <dbReference type="PROSITE" id="PS50937"/>
    </source>
</evidence>
<protein>
    <recommendedName>
        <fullName evidence="3">HTH-type transcriptional regulator CueR</fullName>
    </recommendedName>
    <alternativeName>
        <fullName evidence="12">Copper efflux regulator</fullName>
    </alternativeName>
    <alternativeName>
        <fullName evidence="11">Copper export regulator</fullName>
    </alternativeName>
</protein>
<name>A0ABT0NCM2_9GAMM</name>
<evidence type="ECO:0000256" key="2">
    <source>
        <dbReference type="ARBA" id="ARBA00011738"/>
    </source>
</evidence>
<evidence type="ECO:0000313" key="15">
    <source>
        <dbReference type="EMBL" id="MCL2915556.1"/>
    </source>
</evidence>
<dbReference type="SUPFAM" id="SSF46955">
    <property type="entry name" value="Putative DNA-binding domain"/>
    <property type="match status" value="1"/>
</dbReference>
<keyword evidence="16" id="KW-1185">Reference proteome</keyword>
<dbReference type="PROSITE" id="PS50937">
    <property type="entry name" value="HTH_MERR_2"/>
    <property type="match status" value="1"/>
</dbReference>
<reference evidence="15 16" key="1">
    <citation type="submission" date="2022-01" db="EMBL/GenBank/DDBJ databases">
        <title>Whole genome-based taxonomy of the Shewanellaceae.</title>
        <authorList>
            <person name="Martin-Rodriguez A.J."/>
        </authorList>
    </citation>
    <scope>NUCLEOTIDE SEQUENCE [LARGE SCALE GENOMIC DNA]</scope>
    <source>
        <strain evidence="15 16">DSM 21332</strain>
    </source>
</reference>
<dbReference type="InterPro" id="IPR015358">
    <property type="entry name" value="Tscrpt_reg_MerR_DNA-bd"/>
</dbReference>
<dbReference type="Pfam" id="PF00376">
    <property type="entry name" value="MerR"/>
    <property type="match status" value="1"/>
</dbReference>
<gene>
    <name evidence="15" type="primary">cueR</name>
    <name evidence="15" type="ORF">L2725_17515</name>
</gene>
<dbReference type="RefSeq" id="WP_249250145.1">
    <property type="nucleotide sequence ID" value="NZ_JAKIKT010000007.1"/>
</dbReference>
<keyword evidence="8" id="KW-0238">DNA-binding</keyword>
<dbReference type="InterPro" id="IPR047057">
    <property type="entry name" value="MerR_fam"/>
</dbReference>
<dbReference type="InterPro" id="IPR011789">
    <property type="entry name" value="CueR"/>
</dbReference>
<accession>A0ABT0NCM2</accession>
<evidence type="ECO:0000256" key="12">
    <source>
        <dbReference type="ARBA" id="ARBA00032335"/>
    </source>
</evidence>
<organism evidence="15 16">
    <name type="scientific">Shewanella corallii</name>
    <dbReference type="NCBI Taxonomy" id="560080"/>
    <lineage>
        <taxon>Bacteria</taxon>
        <taxon>Pseudomonadati</taxon>
        <taxon>Pseudomonadota</taxon>
        <taxon>Gammaproteobacteria</taxon>
        <taxon>Alteromonadales</taxon>
        <taxon>Shewanellaceae</taxon>
        <taxon>Shewanella</taxon>
    </lineage>
</organism>
<dbReference type="Gene3D" id="1.10.1660.10">
    <property type="match status" value="1"/>
</dbReference>
<evidence type="ECO:0000256" key="4">
    <source>
        <dbReference type="ARBA" id="ARBA00022490"/>
    </source>
</evidence>
<evidence type="ECO:0000256" key="8">
    <source>
        <dbReference type="ARBA" id="ARBA00023125"/>
    </source>
</evidence>
<evidence type="ECO:0000256" key="10">
    <source>
        <dbReference type="ARBA" id="ARBA00023163"/>
    </source>
</evidence>